<feature type="compositionally biased region" description="Basic residues" evidence="1">
    <location>
        <begin position="59"/>
        <end position="68"/>
    </location>
</feature>
<protein>
    <submittedName>
        <fullName evidence="2">Uncharacterized protein</fullName>
    </submittedName>
</protein>
<organism evidence="2 3">
    <name type="scientific">Plectosphaerella cucumerina</name>
    <dbReference type="NCBI Taxonomy" id="40658"/>
    <lineage>
        <taxon>Eukaryota</taxon>
        <taxon>Fungi</taxon>
        <taxon>Dikarya</taxon>
        <taxon>Ascomycota</taxon>
        <taxon>Pezizomycotina</taxon>
        <taxon>Sordariomycetes</taxon>
        <taxon>Hypocreomycetidae</taxon>
        <taxon>Glomerellales</taxon>
        <taxon>Plectosphaerellaceae</taxon>
        <taxon>Plectosphaerella</taxon>
    </lineage>
</organism>
<evidence type="ECO:0000313" key="3">
    <source>
        <dbReference type="Proteomes" id="UP000813385"/>
    </source>
</evidence>
<dbReference type="EMBL" id="JAGPXD010000004">
    <property type="protein sequence ID" value="KAH7359194.1"/>
    <property type="molecule type" value="Genomic_DNA"/>
</dbReference>
<proteinExistence type="predicted"/>
<accession>A0A8K0X1Z0</accession>
<sequence>MSSRGLLAILLYSFLFFLLFPFLSRFLCHPLIYFSLAQRGVSGDRSGGTGARQTASSRGHVRGRRKQKGGTFDVPICSLTGSRAAPCLLAPALDR</sequence>
<reference evidence="2" key="1">
    <citation type="journal article" date="2021" name="Nat. Commun.">
        <title>Genetic determinants of endophytism in the Arabidopsis root mycobiome.</title>
        <authorList>
            <person name="Mesny F."/>
            <person name="Miyauchi S."/>
            <person name="Thiergart T."/>
            <person name="Pickel B."/>
            <person name="Atanasova L."/>
            <person name="Karlsson M."/>
            <person name="Huettel B."/>
            <person name="Barry K.W."/>
            <person name="Haridas S."/>
            <person name="Chen C."/>
            <person name="Bauer D."/>
            <person name="Andreopoulos W."/>
            <person name="Pangilinan J."/>
            <person name="LaButti K."/>
            <person name="Riley R."/>
            <person name="Lipzen A."/>
            <person name="Clum A."/>
            <person name="Drula E."/>
            <person name="Henrissat B."/>
            <person name="Kohler A."/>
            <person name="Grigoriev I.V."/>
            <person name="Martin F.M."/>
            <person name="Hacquard S."/>
        </authorList>
    </citation>
    <scope>NUCLEOTIDE SEQUENCE</scope>
    <source>
        <strain evidence="2">MPI-CAGE-AT-0016</strain>
    </source>
</reference>
<evidence type="ECO:0000256" key="1">
    <source>
        <dbReference type="SAM" id="MobiDB-lite"/>
    </source>
</evidence>
<keyword evidence="3" id="KW-1185">Reference proteome</keyword>
<name>A0A8K0X1Z0_9PEZI</name>
<dbReference type="Proteomes" id="UP000813385">
    <property type="component" value="Unassembled WGS sequence"/>
</dbReference>
<feature type="region of interest" description="Disordered" evidence="1">
    <location>
        <begin position="40"/>
        <end position="71"/>
    </location>
</feature>
<evidence type="ECO:0000313" key="2">
    <source>
        <dbReference type="EMBL" id="KAH7359194.1"/>
    </source>
</evidence>
<dbReference type="AlphaFoldDB" id="A0A8K0X1Z0"/>
<gene>
    <name evidence="2" type="ORF">B0T11DRAFT_113054</name>
</gene>
<comment type="caution">
    <text evidence="2">The sequence shown here is derived from an EMBL/GenBank/DDBJ whole genome shotgun (WGS) entry which is preliminary data.</text>
</comment>